<organism evidence="6 7">
    <name type="scientific">Fluviispira multicolorata</name>
    <dbReference type="NCBI Taxonomy" id="2654512"/>
    <lineage>
        <taxon>Bacteria</taxon>
        <taxon>Pseudomonadati</taxon>
        <taxon>Bdellovibrionota</taxon>
        <taxon>Oligoflexia</taxon>
        <taxon>Silvanigrellales</taxon>
        <taxon>Silvanigrellaceae</taxon>
        <taxon>Fluviispira</taxon>
    </lineage>
</organism>
<keyword evidence="6" id="KW-0378">Hydrolase</keyword>
<sequence>MILSNKKLIIFDMDGVLFLSTHSHEIAFKSICQKYSLPNFIYTEISGMRTDEAFLHIFNKNKMIYTPELVQLMTIEKREIAAHLLRENPIFAENCYNIIKNLSEKYILSLASSSDQKNVHYFLNTSRTKEFFKVIISGNEVSKCKPDPEIFNKILYTLSISPQESLVIEDSIKGIEAAKSAKICAIGIANDEFMRTNLMHAGAFNVFLSVNEFYENLSKGN</sequence>
<dbReference type="Gene3D" id="3.40.50.1000">
    <property type="entry name" value="HAD superfamily/HAD-like"/>
    <property type="match status" value="1"/>
</dbReference>
<dbReference type="AlphaFoldDB" id="A0A833JAD7"/>
<dbReference type="NCBIfam" id="TIGR01509">
    <property type="entry name" value="HAD-SF-IA-v3"/>
    <property type="match status" value="1"/>
</dbReference>
<protein>
    <submittedName>
        <fullName evidence="6">HAD-IA family hydrolase</fullName>
    </submittedName>
</protein>
<dbReference type="InterPro" id="IPR006439">
    <property type="entry name" value="HAD-SF_hydro_IA"/>
</dbReference>
<dbReference type="Pfam" id="PF13419">
    <property type="entry name" value="HAD_2"/>
    <property type="match status" value="1"/>
</dbReference>
<dbReference type="GO" id="GO:0046872">
    <property type="term" value="F:metal ion binding"/>
    <property type="evidence" value="ECO:0007669"/>
    <property type="project" value="UniProtKB-KW"/>
</dbReference>
<dbReference type="InterPro" id="IPR036412">
    <property type="entry name" value="HAD-like_sf"/>
</dbReference>
<dbReference type="GO" id="GO:0016787">
    <property type="term" value="F:hydrolase activity"/>
    <property type="evidence" value="ECO:0007669"/>
    <property type="project" value="UniProtKB-KW"/>
</dbReference>
<dbReference type="PANTHER" id="PTHR46193:SF18">
    <property type="entry name" value="HEXITOL PHOSPHATASE B"/>
    <property type="match status" value="1"/>
</dbReference>
<evidence type="ECO:0000256" key="4">
    <source>
        <dbReference type="ARBA" id="ARBA00022842"/>
    </source>
</evidence>
<dbReference type="Proteomes" id="UP000442694">
    <property type="component" value="Unassembled WGS sequence"/>
</dbReference>
<dbReference type="InterPro" id="IPR051600">
    <property type="entry name" value="Beta-PGM-like"/>
</dbReference>
<accession>A0A833JAD7</accession>
<dbReference type="RefSeq" id="WP_152213816.1">
    <property type="nucleotide sequence ID" value="NZ_WFLN01000010.1"/>
</dbReference>
<keyword evidence="4" id="KW-0460">Magnesium</keyword>
<dbReference type="InterPro" id="IPR041492">
    <property type="entry name" value="HAD_2"/>
</dbReference>
<dbReference type="PANTHER" id="PTHR46193">
    <property type="entry name" value="6-PHOSPHOGLUCONATE PHOSPHATASE"/>
    <property type="match status" value="1"/>
</dbReference>
<dbReference type="InterPro" id="IPR023198">
    <property type="entry name" value="PGP-like_dom2"/>
</dbReference>
<evidence type="ECO:0000256" key="3">
    <source>
        <dbReference type="ARBA" id="ARBA00022723"/>
    </source>
</evidence>
<evidence type="ECO:0000256" key="2">
    <source>
        <dbReference type="ARBA" id="ARBA00006171"/>
    </source>
</evidence>
<evidence type="ECO:0000313" key="7">
    <source>
        <dbReference type="Proteomes" id="UP000442694"/>
    </source>
</evidence>
<dbReference type="PRINTS" id="PR00413">
    <property type="entry name" value="HADHALOGNASE"/>
</dbReference>
<keyword evidence="3" id="KW-0479">Metal-binding</keyword>
<evidence type="ECO:0000256" key="1">
    <source>
        <dbReference type="ARBA" id="ARBA00001946"/>
    </source>
</evidence>
<comment type="caution">
    <text evidence="6">The sequence shown here is derived from an EMBL/GenBank/DDBJ whole genome shotgun (WGS) entry which is preliminary data.</text>
</comment>
<dbReference type="SUPFAM" id="SSF56784">
    <property type="entry name" value="HAD-like"/>
    <property type="match status" value="1"/>
</dbReference>
<reference evidence="6 7" key="1">
    <citation type="submission" date="2019-10" db="EMBL/GenBank/DDBJ databases">
        <title>New genus of Silvanigrellaceae.</title>
        <authorList>
            <person name="Pitt A."/>
            <person name="Hahn M.W."/>
        </authorList>
    </citation>
    <scope>NUCLEOTIDE SEQUENCE [LARGE SCALE GENOMIC DNA]</scope>
    <source>
        <strain evidence="6 7">33A1-SZDP</strain>
    </source>
</reference>
<dbReference type="SFLD" id="SFLDS00003">
    <property type="entry name" value="Haloacid_Dehalogenase"/>
    <property type="match status" value="1"/>
</dbReference>
<comment type="similarity">
    <text evidence="2">Belongs to the HAD-like hydrolase superfamily. CbbY/CbbZ/Gph/YieH family.</text>
</comment>
<evidence type="ECO:0000313" key="6">
    <source>
        <dbReference type="EMBL" id="KAB8027994.1"/>
    </source>
</evidence>
<proteinExistence type="inferred from homology"/>
<name>A0A833JAD7_9BACT</name>
<dbReference type="SFLD" id="SFLDG01129">
    <property type="entry name" value="C1.5:_HAD__Beta-PGM__Phosphata"/>
    <property type="match status" value="1"/>
</dbReference>
<comment type="cofactor">
    <cofactor evidence="1">
        <name>Mg(2+)</name>
        <dbReference type="ChEBI" id="CHEBI:18420"/>
    </cofactor>
</comment>
<dbReference type="Gene3D" id="1.10.150.240">
    <property type="entry name" value="Putative phosphatase, domain 2"/>
    <property type="match status" value="1"/>
</dbReference>
<keyword evidence="5" id="KW-0119">Carbohydrate metabolism</keyword>
<dbReference type="EMBL" id="WFLN01000010">
    <property type="protein sequence ID" value="KAB8027994.1"/>
    <property type="molecule type" value="Genomic_DNA"/>
</dbReference>
<keyword evidence="7" id="KW-1185">Reference proteome</keyword>
<evidence type="ECO:0000256" key="5">
    <source>
        <dbReference type="ARBA" id="ARBA00023277"/>
    </source>
</evidence>
<gene>
    <name evidence="6" type="ORF">GCL57_13140</name>
</gene>
<dbReference type="InterPro" id="IPR023214">
    <property type="entry name" value="HAD_sf"/>
</dbReference>